<dbReference type="GO" id="GO:0008967">
    <property type="term" value="F:phosphoglycolate phosphatase activity"/>
    <property type="evidence" value="ECO:0007669"/>
    <property type="project" value="TreeGrafter"/>
</dbReference>
<proteinExistence type="predicted"/>
<gene>
    <name evidence="1" type="ORF">METZ01_LOCUS125662</name>
</gene>
<accession>A0A381Y6Y4</accession>
<name>A0A381Y6Y4_9ZZZZ</name>
<dbReference type="AlphaFoldDB" id="A0A381Y6Y4"/>
<dbReference type="InterPro" id="IPR050155">
    <property type="entry name" value="HAD-like_hydrolase_sf"/>
</dbReference>
<organism evidence="1">
    <name type="scientific">marine metagenome</name>
    <dbReference type="NCBI Taxonomy" id="408172"/>
    <lineage>
        <taxon>unclassified sequences</taxon>
        <taxon>metagenomes</taxon>
        <taxon>ecological metagenomes</taxon>
    </lineage>
</organism>
<reference evidence="1" key="1">
    <citation type="submission" date="2018-05" db="EMBL/GenBank/DDBJ databases">
        <authorList>
            <person name="Lanie J.A."/>
            <person name="Ng W.-L."/>
            <person name="Kazmierczak K.M."/>
            <person name="Andrzejewski T.M."/>
            <person name="Davidsen T.M."/>
            <person name="Wayne K.J."/>
            <person name="Tettelin H."/>
            <person name="Glass J.I."/>
            <person name="Rusch D."/>
            <person name="Podicherti R."/>
            <person name="Tsui H.-C.T."/>
            <person name="Winkler M.E."/>
        </authorList>
    </citation>
    <scope>NUCLEOTIDE SEQUENCE</scope>
</reference>
<dbReference type="SUPFAM" id="SSF56784">
    <property type="entry name" value="HAD-like"/>
    <property type="match status" value="1"/>
</dbReference>
<dbReference type="InterPro" id="IPR023198">
    <property type="entry name" value="PGP-like_dom2"/>
</dbReference>
<dbReference type="Pfam" id="PF00702">
    <property type="entry name" value="Hydrolase"/>
    <property type="match status" value="1"/>
</dbReference>
<dbReference type="InterPro" id="IPR036412">
    <property type="entry name" value="HAD-like_sf"/>
</dbReference>
<dbReference type="PANTHER" id="PTHR43434:SF1">
    <property type="entry name" value="PHOSPHOGLYCOLATE PHOSPHATASE"/>
    <property type="match status" value="1"/>
</dbReference>
<dbReference type="InterPro" id="IPR023214">
    <property type="entry name" value="HAD_sf"/>
</dbReference>
<sequence>MIRLRTDQVVGGVDGSGQLAEGLIDAMGVDPVTGRMKPQGPVGVRPRTEIVDVVAEFLRANGIELSHREVEKRFVEVDHRTGEDLLPLLRLLPGVEELLDSLVSEGVAVAVVTTDLTHRARRALEVLGLDGWVDVVVGGDLVVAAKPSPDLAFLALRTIGLEPGRAVVVGDHPVDVQMAGAAGCGAAIGMLTGLAGPQDFVGEDCVVASDLTDLSLN</sequence>
<dbReference type="EMBL" id="UINC01017535">
    <property type="protein sequence ID" value="SVA72808.1"/>
    <property type="molecule type" value="Genomic_DNA"/>
</dbReference>
<protein>
    <recommendedName>
        <fullName evidence="2">Phosphoglycolate phosphatase</fullName>
    </recommendedName>
</protein>
<dbReference type="Gene3D" id="3.40.50.1000">
    <property type="entry name" value="HAD superfamily/HAD-like"/>
    <property type="match status" value="1"/>
</dbReference>
<dbReference type="GO" id="GO:0006281">
    <property type="term" value="P:DNA repair"/>
    <property type="evidence" value="ECO:0007669"/>
    <property type="project" value="TreeGrafter"/>
</dbReference>
<dbReference type="Gene3D" id="1.10.150.240">
    <property type="entry name" value="Putative phosphatase, domain 2"/>
    <property type="match status" value="1"/>
</dbReference>
<evidence type="ECO:0000313" key="1">
    <source>
        <dbReference type="EMBL" id="SVA72808.1"/>
    </source>
</evidence>
<dbReference type="PANTHER" id="PTHR43434">
    <property type="entry name" value="PHOSPHOGLYCOLATE PHOSPHATASE"/>
    <property type="match status" value="1"/>
</dbReference>
<evidence type="ECO:0008006" key="2">
    <source>
        <dbReference type="Google" id="ProtNLM"/>
    </source>
</evidence>